<name>A0A0B6ZYK4_9EUPU</name>
<feature type="region of interest" description="Disordered" evidence="1">
    <location>
        <begin position="1"/>
        <end position="29"/>
    </location>
</feature>
<evidence type="ECO:0000313" key="2">
    <source>
        <dbReference type="EMBL" id="CEK72830.1"/>
    </source>
</evidence>
<dbReference type="AlphaFoldDB" id="A0A0B6ZYK4"/>
<dbReference type="EMBL" id="HACG01025965">
    <property type="protein sequence ID" value="CEK72830.1"/>
    <property type="molecule type" value="Transcribed_RNA"/>
</dbReference>
<reference evidence="2" key="1">
    <citation type="submission" date="2014-12" db="EMBL/GenBank/DDBJ databases">
        <title>Insight into the proteome of Arion vulgaris.</title>
        <authorList>
            <person name="Aradska J."/>
            <person name="Bulat T."/>
            <person name="Smidak R."/>
            <person name="Sarate P."/>
            <person name="Gangsoo J."/>
            <person name="Sialana F."/>
            <person name="Bilban M."/>
            <person name="Lubec G."/>
        </authorList>
    </citation>
    <scope>NUCLEOTIDE SEQUENCE</scope>
    <source>
        <tissue evidence="2">Skin</tissue>
    </source>
</reference>
<proteinExistence type="predicted"/>
<feature type="non-terminal residue" evidence="2">
    <location>
        <position position="1"/>
    </location>
</feature>
<accession>A0A0B6ZYK4</accession>
<gene>
    <name evidence="2" type="primary">ORF84138</name>
</gene>
<feature type="compositionally biased region" description="Polar residues" evidence="1">
    <location>
        <begin position="15"/>
        <end position="29"/>
    </location>
</feature>
<evidence type="ECO:0000256" key="1">
    <source>
        <dbReference type="SAM" id="MobiDB-lite"/>
    </source>
</evidence>
<sequence length="96" mass="10386">WNGQCTTTKSRDTHSAFQSSNLPPFATSDNIDLETEANNIHVVSDSTNTEQDLELGNTHSGIESSDSDWAVGHTRIDTNGDSSVVLPDEEHSDVQA</sequence>
<protein>
    <submittedName>
        <fullName evidence="2">Uncharacterized protein</fullName>
    </submittedName>
</protein>
<feature type="region of interest" description="Disordered" evidence="1">
    <location>
        <begin position="44"/>
        <end position="96"/>
    </location>
</feature>
<organism evidence="2">
    <name type="scientific">Arion vulgaris</name>
    <dbReference type="NCBI Taxonomy" id="1028688"/>
    <lineage>
        <taxon>Eukaryota</taxon>
        <taxon>Metazoa</taxon>
        <taxon>Spiralia</taxon>
        <taxon>Lophotrochozoa</taxon>
        <taxon>Mollusca</taxon>
        <taxon>Gastropoda</taxon>
        <taxon>Heterobranchia</taxon>
        <taxon>Euthyneura</taxon>
        <taxon>Panpulmonata</taxon>
        <taxon>Eupulmonata</taxon>
        <taxon>Stylommatophora</taxon>
        <taxon>Helicina</taxon>
        <taxon>Arionoidea</taxon>
        <taxon>Arionidae</taxon>
        <taxon>Arion</taxon>
    </lineage>
</organism>